<proteinExistence type="predicted"/>
<evidence type="ECO:0000256" key="5">
    <source>
        <dbReference type="PROSITE-ProRule" id="PRU00076"/>
    </source>
</evidence>
<dbReference type="InterPro" id="IPR036397">
    <property type="entry name" value="RNaseH_sf"/>
</dbReference>
<evidence type="ECO:0000313" key="9">
    <source>
        <dbReference type="Proteomes" id="UP000499080"/>
    </source>
</evidence>
<dbReference type="InterPro" id="IPR012337">
    <property type="entry name" value="RNaseH-like_sf"/>
</dbReference>
<evidence type="ECO:0000256" key="4">
    <source>
        <dbReference type="ARBA" id="ARBA00023157"/>
    </source>
</evidence>
<evidence type="ECO:0000259" key="7">
    <source>
        <dbReference type="PROSITE" id="PS50879"/>
    </source>
</evidence>
<keyword evidence="3" id="KW-0677">Repeat</keyword>
<name>A0A4Y2K5H3_ARAVE</name>
<dbReference type="PANTHER" id="PTHR24039">
    <property type="entry name" value="FIBRILLIN-RELATED"/>
    <property type="match status" value="1"/>
</dbReference>
<evidence type="ECO:0000256" key="3">
    <source>
        <dbReference type="ARBA" id="ARBA00022737"/>
    </source>
</evidence>
<keyword evidence="1 5" id="KW-0245">EGF-like domain</keyword>
<dbReference type="FunFam" id="2.10.25.10:FF:000038">
    <property type="entry name" value="Fibrillin 2"/>
    <property type="match status" value="1"/>
</dbReference>
<dbReference type="InterPro" id="IPR000152">
    <property type="entry name" value="EGF-type_Asp/Asn_hydroxyl_site"/>
</dbReference>
<dbReference type="SMART" id="SM00179">
    <property type="entry name" value="EGF_CA"/>
    <property type="match status" value="2"/>
</dbReference>
<accession>A0A4Y2K5H3</accession>
<evidence type="ECO:0000256" key="1">
    <source>
        <dbReference type="ARBA" id="ARBA00022536"/>
    </source>
</evidence>
<dbReference type="InterPro" id="IPR002156">
    <property type="entry name" value="RNaseH_domain"/>
</dbReference>
<keyword evidence="2" id="KW-0732">Signal</keyword>
<evidence type="ECO:0000256" key="2">
    <source>
        <dbReference type="ARBA" id="ARBA00022729"/>
    </source>
</evidence>
<dbReference type="EMBL" id="BGPR01004207">
    <property type="protein sequence ID" value="GBM97128.1"/>
    <property type="molecule type" value="Genomic_DNA"/>
</dbReference>
<feature type="non-terminal residue" evidence="8">
    <location>
        <position position="396"/>
    </location>
</feature>
<dbReference type="InterPro" id="IPR049883">
    <property type="entry name" value="NOTCH1_EGF-like"/>
</dbReference>
<dbReference type="PROSITE" id="PS50026">
    <property type="entry name" value="EGF_3"/>
    <property type="match status" value="1"/>
</dbReference>
<comment type="caution">
    <text evidence="5">Lacks conserved residue(s) required for the propagation of feature annotation.</text>
</comment>
<dbReference type="InterPro" id="IPR001881">
    <property type="entry name" value="EGF-like_Ca-bd_dom"/>
</dbReference>
<dbReference type="InterPro" id="IPR018097">
    <property type="entry name" value="EGF_Ca-bd_CS"/>
</dbReference>
<dbReference type="Gene3D" id="2.10.25.10">
    <property type="entry name" value="Laminin"/>
    <property type="match status" value="1"/>
</dbReference>
<dbReference type="SUPFAM" id="SSF53098">
    <property type="entry name" value="Ribonuclease H-like"/>
    <property type="match status" value="1"/>
</dbReference>
<dbReference type="CDD" id="cd09276">
    <property type="entry name" value="Rnase_HI_RT_non_LTR"/>
    <property type="match status" value="1"/>
</dbReference>
<dbReference type="PROSITE" id="PS01187">
    <property type="entry name" value="EGF_CA"/>
    <property type="match status" value="1"/>
</dbReference>
<sequence>MIAIDMALDFVLEHQLFGEIWILSDSRSVVQCLDNWRDVSDQMGMDTFNKLKTLCNSCVLHLQWIPSHVNLKYNDIADGLAKEVKSCSDEDVQTECKSKGAIKCVENWKKDGGYKCVCPDGYVDDSKKGCIDPCSQDKAKDECSSNGQVCYIGDRDRVGDCRCPPTFTYNEIKKSCDLIGDNTFMIQGLPVLSKKYETSENNINKVMLNRDVAVSMKQAFANLDFVHVFSFKVDNEVLLCDVWLQFKSDLPPTFNATLEVRRWQALTVEGQNEYLLPPQLLLSSSHISATSEELTLCTDSVRHSVCGSGSICESNKCKCGDGFREIDSTIKASSDKRIVRCEDIDECTEAKHDCKENTTRCVNTLGDYFCVCKSGFKKAKGDADALNKEECIGMKL</sequence>
<comment type="caution">
    <text evidence="8">The sequence shown here is derived from an EMBL/GenBank/DDBJ whole genome shotgun (WGS) entry which is preliminary data.</text>
</comment>
<keyword evidence="9" id="KW-1185">Reference proteome</keyword>
<dbReference type="SUPFAM" id="SSF57196">
    <property type="entry name" value="EGF/Laminin"/>
    <property type="match status" value="1"/>
</dbReference>
<dbReference type="PROSITE" id="PS50879">
    <property type="entry name" value="RNASE_H_1"/>
    <property type="match status" value="1"/>
</dbReference>
<dbReference type="PROSITE" id="PS00010">
    <property type="entry name" value="ASX_HYDROXYL"/>
    <property type="match status" value="1"/>
</dbReference>
<dbReference type="CDD" id="cd00054">
    <property type="entry name" value="EGF_CA"/>
    <property type="match status" value="1"/>
</dbReference>
<dbReference type="Pfam" id="PF07645">
    <property type="entry name" value="EGF_CA"/>
    <property type="match status" value="1"/>
</dbReference>
<dbReference type="Gene3D" id="3.30.420.10">
    <property type="entry name" value="Ribonuclease H-like superfamily/Ribonuclease H"/>
    <property type="match status" value="1"/>
</dbReference>
<dbReference type="GO" id="GO:0005509">
    <property type="term" value="F:calcium ion binding"/>
    <property type="evidence" value="ECO:0007669"/>
    <property type="project" value="InterPro"/>
</dbReference>
<dbReference type="GO" id="GO:0003676">
    <property type="term" value="F:nucleic acid binding"/>
    <property type="evidence" value="ECO:0007669"/>
    <property type="project" value="InterPro"/>
</dbReference>
<dbReference type="Proteomes" id="UP000499080">
    <property type="component" value="Unassembled WGS sequence"/>
</dbReference>
<reference evidence="8 9" key="1">
    <citation type="journal article" date="2019" name="Sci. Rep.">
        <title>Orb-weaving spider Araneus ventricosus genome elucidates the spidroin gene catalogue.</title>
        <authorList>
            <person name="Kono N."/>
            <person name="Nakamura H."/>
            <person name="Ohtoshi R."/>
            <person name="Moran D.A.P."/>
            <person name="Shinohara A."/>
            <person name="Yoshida Y."/>
            <person name="Fujiwara M."/>
            <person name="Mori M."/>
            <person name="Tomita M."/>
            <person name="Arakawa K."/>
        </authorList>
    </citation>
    <scope>NUCLEOTIDE SEQUENCE [LARGE SCALE GENOMIC DNA]</scope>
</reference>
<dbReference type="OrthoDB" id="6430273at2759"/>
<feature type="domain" description="RNase H type-1" evidence="7">
    <location>
        <begin position="1"/>
        <end position="86"/>
    </location>
</feature>
<dbReference type="AlphaFoldDB" id="A0A4Y2K5H3"/>
<protein>
    <submittedName>
        <fullName evidence="8">Uncharacterized protein</fullName>
    </submittedName>
</protein>
<dbReference type="InterPro" id="IPR000742">
    <property type="entry name" value="EGF"/>
</dbReference>
<dbReference type="GO" id="GO:0004523">
    <property type="term" value="F:RNA-DNA hybrid ribonuclease activity"/>
    <property type="evidence" value="ECO:0007669"/>
    <property type="project" value="InterPro"/>
</dbReference>
<gene>
    <name evidence="8" type="ORF">AVEN_29852_1</name>
</gene>
<dbReference type="SMART" id="SM00181">
    <property type="entry name" value="EGF"/>
    <property type="match status" value="4"/>
</dbReference>
<organism evidence="8 9">
    <name type="scientific">Araneus ventricosus</name>
    <name type="common">Orbweaver spider</name>
    <name type="synonym">Epeira ventricosa</name>
    <dbReference type="NCBI Taxonomy" id="182803"/>
    <lineage>
        <taxon>Eukaryota</taxon>
        <taxon>Metazoa</taxon>
        <taxon>Ecdysozoa</taxon>
        <taxon>Arthropoda</taxon>
        <taxon>Chelicerata</taxon>
        <taxon>Arachnida</taxon>
        <taxon>Araneae</taxon>
        <taxon>Araneomorphae</taxon>
        <taxon>Entelegynae</taxon>
        <taxon>Araneoidea</taxon>
        <taxon>Araneidae</taxon>
        <taxon>Araneus</taxon>
    </lineage>
</organism>
<evidence type="ECO:0000313" key="8">
    <source>
        <dbReference type="EMBL" id="GBM97128.1"/>
    </source>
</evidence>
<feature type="domain" description="EGF-like" evidence="6">
    <location>
        <begin position="343"/>
        <end position="382"/>
    </location>
</feature>
<keyword evidence="4" id="KW-1015">Disulfide bond</keyword>
<evidence type="ECO:0000259" key="6">
    <source>
        <dbReference type="PROSITE" id="PS50026"/>
    </source>
</evidence>